<reference evidence="3" key="2">
    <citation type="submission" date="2017-12" db="EMBL/GenBank/DDBJ databases">
        <title>High-resolution comparative analysis of great ape genomes.</title>
        <authorList>
            <person name="Pollen A."/>
            <person name="Hastie A."/>
            <person name="Hormozdiari F."/>
            <person name="Dougherty M."/>
            <person name="Liu R."/>
            <person name="Chaisson M."/>
            <person name="Hoppe E."/>
            <person name="Hill C."/>
            <person name="Pang A."/>
            <person name="Hillier L."/>
            <person name="Baker C."/>
            <person name="Armstrong J."/>
            <person name="Shendure J."/>
            <person name="Paten B."/>
            <person name="Wilson R."/>
            <person name="Chao H."/>
            <person name="Schneider V."/>
            <person name="Ventura M."/>
            <person name="Kronenberg Z."/>
            <person name="Murali S."/>
            <person name="Gordon D."/>
            <person name="Cantsilieris S."/>
            <person name="Munson K."/>
            <person name="Nelson B."/>
            <person name="Raja A."/>
            <person name="Underwood J."/>
            <person name="Diekhans M."/>
            <person name="Fiddes I."/>
            <person name="Haussler D."/>
            <person name="Eichler E."/>
        </authorList>
    </citation>
    <scope>NUCLEOTIDE SEQUENCE [LARGE SCALE GENOMIC DNA]</scope>
    <source>
        <strain evidence="3">Susie</strain>
    </source>
</reference>
<feature type="compositionally biased region" description="Basic and acidic residues" evidence="2">
    <location>
        <begin position="638"/>
        <end position="648"/>
    </location>
</feature>
<dbReference type="eggNOG" id="KOG4643">
    <property type="taxonomic scope" value="Eukaryota"/>
</dbReference>
<dbReference type="PANTHER" id="PTHR18947">
    <property type="entry name" value="HOOK PROTEINS"/>
    <property type="match status" value="1"/>
</dbReference>
<dbReference type="GO" id="GO:0008017">
    <property type="term" value="F:microtubule binding"/>
    <property type="evidence" value="ECO:0007669"/>
    <property type="project" value="TreeGrafter"/>
</dbReference>
<dbReference type="GeneTree" id="ENSGT00940000162048"/>
<organism evidence="4 5">
    <name type="scientific">Pongo abelii</name>
    <name type="common">Sumatran orangutan</name>
    <name type="synonym">Pongo pygmaeus abelii</name>
    <dbReference type="NCBI Taxonomy" id="9601"/>
    <lineage>
        <taxon>Eukaryota</taxon>
        <taxon>Metazoa</taxon>
        <taxon>Chordata</taxon>
        <taxon>Craniata</taxon>
        <taxon>Vertebrata</taxon>
        <taxon>Euteleostomi</taxon>
        <taxon>Mammalia</taxon>
        <taxon>Eutheria</taxon>
        <taxon>Euarchontoglires</taxon>
        <taxon>Primates</taxon>
        <taxon>Haplorrhini</taxon>
        <taxon>Catarrhini</taxon>
        <taxon>Hominidae</taxon>
        <taxon>Pongo</taxon>
    </lineage>
</organism>
<reference evidence="4" key="3">
    <citation type="submission" date="2025-05" db="UniProtKB">
        <authorList>
            <consortium name="Ensembl"/>
        </authorList>
    </citation>
    <scope>IDENTIFICATION</scope>
</reference>
<protein>
    <submittedName>
        <fullName evidence="3">CCDC88B isoform 6</fullName>
    </submittedName>
    <submittedName>
        <fullName evidence="4">Coiled-coil domain containing 88B</fullName>
    </submittedName>
</protein>
<feature type="coiled-coil region" evidence="1">
    <location>
        <begin position="139"/>
        <end position="450"/>
    </location>
</feature>
<evidence type="ECO:0000313" key="4">
    <source>
        <dbReference type="Ensembl" id="ENSPPYP00000003589.3"/>
    </source>
</evidence>
<dbReference type="EMBL" id="NDHI03003478">
    <property type="protein sequence ID" value="PNJ38130.1"/>
    <property type="molecule type" value="Genomic_DNA"/>
</dbReference>
<dbReference type="AlphaFoldDB" id="H2NCZ7"/>
<dbReference type="Ensembl" id="ENSPPYT00000003718.3">
    <property type="protein sequence ID" value="ENSPPYP00000003589.3"/>
    <property type="gene ID" value="ENSPPYG00000003105.3"/>
</dbReference>
<dbReference type="GO" id="GO:0031122">
    <property type="term" value="P:cytoplasmic microtubule organization"/>
    <property type="evidence" value="ECO:0007669"/>
    <property type="project" value="TreeGrafter"/>
</dbReference>
<dbReference type="Proteomes" id="UP000001595">
    <property type="component" value="Chromosome 11"/>
</dbReference>
<dbReference type="HOGENOM" id="CLU_743034_0_0_1"/>
<evidence type="ECO:0000256" key="2">
    <source>
        <dbReference type="SAM" id="MobiDB-lite"/>
    </source>
</evidence>
<reference evidence="4 5" key="1">
    <citation type="submission" date="2008-02" db="EMBL/GenBank/DDBJ databases">
        <title>A 6x draft sequence assembly of the Pongo pygmaeus abelii genome.</title>
        <authorList>
            <person name="Wilson R.K."/>
            <person name="Mardis E."/>
        </authorList>
    </citation>
    <scope>NUCLEOTIDE SEQUENCE [LARGE SCALE GENOMIC DNA]</scope>
</reference>
<dbReference type="GO" id="GO:0030705">
    <property type="term" value="P:cytoskeleton-dependent intracellular transport"/>
    <property type="evidence" value="ECO:0007669"/>
    <property type="project" value="TreeGrafter"/>
</dbReference>
<dbReference type="GO" id="GO:0005737">
    <property type="term" value="C:cytoplasm"/>
    <property type="evidence" value="ECO:0007669"/>
    <property type="project" value="TreeGrafter"/>
</dbReference>
<evidence type="ECO:0000313" key="5">
    <source>
        <dbReference type="Proteomes" id="UP000001595"/>
    </source>
</evidence>
<keyword evidence="1" id="KW-0175">Coiled coil</keyword>
<keyword evidence="5" id="KW-1185">Reference proteome</keyword>
<evidence type="ECO:0000256" key="1">
    <source>
        <dbReference type="SAM" id="Coils"/>
    </source>
</evidence>
<dbReference type="GO" id="GO:0005813">
    <property type="term" value="C:centrosome"/>
    <property type="evidence" value="ECO:0007669"/>
    <property type="project" value="TreeGrafter"/>
</dbReference>
<dbReference type="PANTHER" id="PTHR18947:SF35">
    <property type="entry name" value="COILED-COIL DOMAIN-CONTAINING PROTEIN 88B"/>
    <property type="match status" value="1"/>
</dbReference>
<feature type="region of interest" description="Disordered" evidence="2">
    <location>
        <begin position="455"/>
        <end position="691"/>
    </location>
</feature>
<proteinExistence type="predicted"/>
<feature type="coiled-coil region" evidence="1">
    <location>
        <begin position="33"/>
        <end position="110"/>
    </location>
</feature>
<accession>H2NCZ7</accession>
<evidence type="ECO:0000313" key="3">
    <source>
        <dbReference type="EMBL" id="PNJ38130.1"/>
    </source>
</evidence>
<sequence>MAGVAAHRARPPFTAHVKNRGLREELEKAVVRGKELGARLEHLQRELEQAALERREFLREQESQHQRYQGLEQRLEAELQAAATSKEEALMELKTRALQLEEELFQLRQGPSGLGPKMCAEPRLVETQNVRLIEVERSNATLVAEKAALQGQLQHLEGQLGSLQGRAQELLLQSQRAQEHSSRLQAEKSVLEIQGQELHRKLEVLEEEVRAARQSQEETRGQQQALLRDHEALAQLQRRQEAELEGLLVRHRDLKANMRALELAHRELQGRHEQLQAQRASVEAQEVALLAERERLMQDGHRQRGLEEELRRLQSEHDRAQMLLAEVSRERGELQGERGELRGRLARLELERAQLEMQSQQLRESNQQLDLSACRLTTQCELLTQLRSAQEEENRQLLAEVQALSRENRELLERSLESRDHLHREQREYLDQLNALRREKQKLVEKIMDQYRVLEPGPLPRTKKGSWLADKGPLPQHPCAGPRAPSACGMRPWQAGSGGNSAQGSRWGEALSHSALGTPLGNDSDSAVQAPWGHPSPTAKDLVWDGRTPLRPSRSTKQMPAERAPRYRNRRNVPSPRPSASDAVGTAGLGVQPSRHWSVSGGPRQPKSSGSQGPQGESLDKEAWALRSSTVSAGARRWSRDECVDRGDGWPPRAAPGRGSASSRWLPLRQRSLGDPPAEGGRQELAREPPALSRWRAESQYWGTVAWADLEP</sequence>
<feature type="compositionally biased region" description="Polar residues" evidence="2">
    <location>
        <begin position="606"/>
        <end position="615"/>
    </location>
</feature>
<accession>A0A2J8TYQ1</accession>
<name>H2NCZ7_PONAB</name>
<gene>
    <name evidence="4" type="primary">CCDC88B</name>
    <name evidence="3" type="ORF">CR201_G0031330</name>
</gene>
<dbReference type="GO" id="GO:0051959">
    <property type="term" value="F:dynein light intermediate chain binding"/>
    <property type="evidence" value="ECO:0007669"/>
    <property type="project" value="TreeGrafter"/>
</dbReference>